<evidence type="ECO:0000256" key="3">
    <source>
        <dbReference type="SAM" id="MobiDB-lite"/>
    </source>
</evidence>
<feature type="compositionally biased region" description="Basic and acidic residues" evidence="3">
    <location>
        <begin position="599"/>
        <end position="635"/>
    </location>
</feature>
<feature type="region of interest" description="Disordered" evidence="3">
    <location>
        <begin position="470"/>
        <end position="635"/>
    </location>
</feature>
<feature type="compositionally biased region" description="Basic and acidic residues" evidence="3">
    <location>
        <begin position="523"/>
        <end position="537"/>
    </location>
</feature>
<dbReference type="Gene3D" id="2.120.10.80">
    <property type="entry name" value="Kelch-type beta propeller"/>
    <property type="match status" value="3"/>
</dbReference>
<dbReference type="GeneID" id="115742287"/>
<keyword evidence="4" id="KW-1185">Reference proteome</keyword>
<gene>
    <name evidence="5" type="primary">LOC115742287</name>
</gene>
<accession>A0ABM3HGW2</accession>
<sequence>MRWERVPLPQAQQPEQGREEAGGPGKRWGHTCNAIKGGRFLYVFGGYGRDNCQTNQVHVFDTGGSSSLSSGDSCFPSKFAFFFPGNVFDLDWYALLGAERKIVKQTWSQPTIKGTPPAPRDSHSCTNVGDNLFVFGGTDGMNPLRDLHILDTSSHTWISPSIRGEGPEAREGHSAALVGKKLFIFGGCGKSPDDDEEVYYNDLYILNTETFVWKKAMTTGIPPSARDSHSCSTWKNKMIVIGGEDGRDYYLSDAHILDADTLMWKELNTTGHMLPPRAGHSTVAFGKILFVYGGFTEAQKLYDDLFMLDVESAIWSKVTTASAGPSARFSMAGDCLDPVRSGVLVFVGGCNRSLEALEDMYYLHTGLTREQEPRLEKLSLRKKLKLKCQEQNLTLGQDKALVQVGVTTSTFQPVPLSIYGQPGAHSYHSYQSGNVQGKKIFQARVTENLGDRYTIETVIDGKPLRGILFSNKPTTLPIPFSSSSSRKRTYGDSSTGMPNGDYNSESKASRGIQPESIDDGQADDVHGKEASSKEPHSEPPGPVPVSNVTQPSDGSDLEKVPAKQELSLQASINSKDDRMDEAPNLNLEVPKESASPSTKDSDVISQIKDERTSGQDERGERTSGQDERGDLAKSV</sequence>
<dbReference type="PANTHER" id="PTHR46093:SF9">
    <property type="entry name" value="DCD DOMAIN-CONTAINING PROTEIN"/>
    <property type="match status" value="1"/>
</dbReference>
<keyword evidence="1" id="KW-0880">Kelch repeat</keyword>
<dbReference type="SUPFAM" id="SSF117281">
    <property type="entry name" value="Kelch motif"/>
    <property type="match status" value="2"/>
</dbReference>
<evidence type="ECO:0000313" key="4">
    <source>
        <dbReference type="Proteomes" id="UP000827889"/>
    </source>
</evidence>
<keyword evidence="2" id="KW-0677">Repeat</keyword>
<dbReference type="RefSeq" id="XP_048135835.1">
    <property type="nucleotide sequence ID" value="XM_048279878.1"/>
</dbReference>
<evidence type="ECO:0000256" key="1">
    <source>
        <dbReference type="ARBA" id="ARBA00022441"/>
    </source>
</evidence>
<feature type="region of interest" description="Disordered" evidence="3">
    <location>
        <begin position="1"/>
        <end position="28"/>
    </location>
</feature>
<organism evidence="4 5">
    <name type="scientific">Rhodamnia argentea</name>
    <dbReference type="NCBI Taxonomy" id="178133"/>
    <lineage>
        <taxon>Eukaryota</taxon>
        <taxon>Viridiplantae</taxon>
        <taxon>Streptophyta</taxon>
        <taxon>Embryophyta</taxon>
        <taxon>Tracheophyta</taxon>
        <taxon>Spermatophyta</taxon>
        <taxon>Magnoliopsida</taxon>
        <taxon>eudicotyledons</taxon>
        <taxon>Gunneridae</taxon>
        <taxon>Pentapetalae</taxon>
        <taxon>rosids</taxon>
        <taxon>malvids</taxon>
        <taxon>Myrtales</taxon>
        <taxon>Myrtaceae</taxon>
        <taxon>Myrtoideae</taxon>
        <taxon>Myrteae</taxon>
        <taxon>Australasian group</taxon>
        <taxon>Rhodamnia</taxon>
    </lineage>
</organism>
<reference evidence="5" key="1">
    <citation type="submission" date="2025-08" db="UniProtKB">
        <authorList>
            <consortium name="RefSeq"/>
        </authorList>
    </citation>
    <scope>IDENTIFICATION</scope>
    <source>
        <tissue evidence="5">Leaf</tissue>
    </source>
</reference>
<name>A0ABM3HGW2_9MYRT</name>
<feature type="compositionally biased region" description="Polar residues" evidence="3">
    <location>
        <begin position="491"/>
        <end position="506"/>
    </location>
</feature>
<dbReference type="Pfam" id="PF24681">
    <property type="entry name" value="Kelch_KLHDC2_KLHL20_DRC7"/>
    <property type="match status" value="1"/>
</dbReference>
<proteinExistence type="predicted"/>
<dbReference type="Proteomes" id="UP000827889">
    <property type="component" value="Chromosome 6"/>
</dbReference>
<evidence type="ECO:0000313" key="5">
    <source>
        <dbReference type="RefSeq" id="XP_048135835.1"/>
    </source>
</evidence>
<dbReference type="PANTHER" id="PTHR46093">
    <property type="entry name" value="ACYL-COA-BINDING DOMAIN-CONTAINING PROTEIN 5"/>
    <property type="match status" value="1"/>
</dbReference>
<dbReference type="InterPro" id="IPR015915">
    <property type="entry name" value="Kelch-typ_b-propeller"/>
</dbReference>
<protein>
    <submittedName>
        <fullName evidence="5">Uncharacterized protein LOC115742287 isoform X1</fullName>
    </submittedName>
</protein>
<evidence type="ECO:0000256" key="2">
    <source>
        <dbReference type="ARBA" id="ARBA00022737"/>
    </source>
</evidence>